<evidence type="ECO:0000313" key="2">
    <source>
        <dbReference type="EMBL" id="MFH6567221.1"/>
    </source>
</evidence>
<feature type="region of interest" description="Disordered" evidence="1">
    <location>
        <begin position="32"/>
        <end position="69"/>
    </location>
</feature>
<gene>
    <name evidence="2" type="ORF">ACHMWK_14755</name>
</gene>
<organism evidence="2 3">
    <name type="scientific">Pseudomonas kulmbachensis</name>
    <dbReference type="NCBI Taxonomy" id="3043408"/>
    <lineage>
        <taxon>Bacteria</taxon>
        <taxon>Pseudomonadati</taxon>
        <taxon>Pseudomonadota</taxon>
        <taxon>Gammaproteobacteria</taxon>
        <taxon>Pseudomonadales</taxon>
        <taxon>Pseudomonadaceae</taxon>
        <taxon>Pseudomonas</taxon>
    </lineage>
</organism>
<evidence type="ECO:0000256" key="1">
    <source>
        <dbReference type="SAM" id="MobiDB-lite"/>
    </source>
</evidence>
<sequence length="69" mass="7462">MNLSPESCISSQAKRPQAQKKVCDLSGFSSALTITPQYPDKKNPIRRKGRSGTSTQESAKGGSMREPHA</sequence>
<dbReference type="RefSeq" id="WP_395247199.1">
    <property type="nucleotide sequence ID" value="NZ_JBINXA010000053.1"/>
</dbReference>
<dbReference type="EMBL" id="JBINXB010000020">
    <property type="protein sequence ID" value="MFH6567221.1"/>
    <property type="molecule type" value="Genomic_DNA"/>
</dbReference>
<protein>
    <submittedName>
        <fullName evidence="2">Uncharacterized protein</fullName>
    </submittedName>
</protein>
<reference evidence="2 3" key="1">
    <citation type="submission" date="2024-10" db="EMBL/GenBank/DDBJ databases">
        <title>Aeromonas and Pseudomonas from the Cagarras Archipelago, Rio de Janeiro, Brazil.</title>
        <authorList>
            <person name="Canellas A.L.B."/>
            <person name="Laport M.S."/>
        </authorList>
    </citation>
    <scope>NUCLEOTIDE SEQUENCE [LARGE SCALE GENOMIC DNA]</scope>
    <source>
        <strain evidence="2 3">CPF-4</strain>
    </source>
</reference>
<evidence type="ECO:0000313" key="3">
    <source>
        <dbReference type="Proteomes" id="UP001609821"/>
    </source>
</evidence>
<comment type="caution">
    <text evidence="2">The sequence shown here is derived from an EMBL/GenBank/DDBJ whole genome shotgun (WGS) entry which is preliminary data.</text>
</comment>
<accession>A0ABW7M252</accession>
<keyword evidence="3" id="KW-1185">Reference proteome</keyword>
<proteinExistence type="predicted"/>
<name>A0ABW7M252_9PSED</name>
<dbReference type="Proteomes" id="UP001609821">
    <property type="component" value="Unassembled WGS sequence"/>
</dbReference>